<dbReference type="Proteomes" id="UP000053599">
    <property type="component" value="Unassembled WGS sequence"/>
</dbReference>
<dbReference type="HOGENOM" id="CLU_008719_5_0_1"/>
<accession>A0A0D1ZB74</accession>
<keyword evidence="3" id="KW-0238">DNA-binding</keyword>
<dbReference type="InterPro" id="IPR036864">
    <property type="entry name" value="Zn2-C6_fun-type_DNA-bd_sf"/>
</dbReference>
<dbReference type="AlphaFoldDB" id="A0A0D1ZB74"/>
<dbReference type="SUPFAM" id="SSF57701">
    <property type="entry name" value="Zn2/Cys6 DNA-binding domain"/>
    <property type="match status" value="1"/>
</dbReference>
<keyword evidence="2" id="KW-0805">Transcription regulation</keyword>
<dbReference type="GO" id="GO:0000976">
    <property type="term" value="F:transcription cis-regulatory region binding"/>
    <property type="evidence" value="ECO:0007669"/>
    <property type="project" value="TreeGrafter"/>
</dbReference>
<feature type="region of interest" description="Disordered" evidence="6">
    <location>
        <begin position="91"/>
        <end position="122"/>
    </location>
</feature>
<dbReference type="InterPro" id="IPR001138">
    <property type="entry name" value="Zn2Cys6_DnaBD"/>
</dbReference>
<evidence type="ECO:0000256" key="6">
    <source>
        <dbReference type="SAM" id="MobiDB-lite"/>
    </source>
</evidence>
<gene>
    <name evidence="8" type="ORF">PV11_05968</name>
</gene>
<dbReference type="Pfam" id="PF00172">
    <property type="entry name" value="Zn_clus"/>
    <property type="match status" value="1"/>
</dbReference>
<evidence type="ECO:0000256" key="2">
    <source>
        <dbReference type="ARBA" id="ARBA00023015"/>
    </source>
</evidence>
<dbReference type="CDD" id="cd00067">
    <property type="entry name" value="GAL4"/>
    <property type="match status" value="1"/>
</dbReference>
<protein>
    <recommendedName>
        <fullName evidence="7">Zn(2)-C6 fungal-type domain-containing protein</fullName>
    </recommendedName>
</protein>
<feature type="compositionally biased region" description="Polar residues" evidence="6">
    <location>
        <begin position="99"/>
        <end position="114"/>
    </location>
</feature>
<reference evidence="8 9" key="1">
    <citation type="submission" date="2015-01" db="EMBL/GenBank/DDBJ databases">
        <title>The Genome Sequence of Exophiala sideris CBS121828.</title>
        <authorList>
            <consortium name="The Broad Institute Genomics Platform"/>
            <person name="Cuomo C."/>
            <person name="de Hoog S."/>
            <person name="Gorbushina A."/>
            <person name="Stielow B."/>
            <person name="Teixiera M."/>
            <person name="Abouelleil A."/>
            <person name="Chapman S.B."/>
            <person name="Priest M."/>
            <person name="Young S.K."/>
            <person name="Wortman J."/>
            <person name="Nusbaum C."/>
            <person name="Birren B."/>
        </authorList>
    </citation>
    <scope>NUCLEOTIDE SEQUENCE [LARGE SCALE GENOMIC DNA]</scope>
    <source>
        <strain evidence="8 9">CBS 121828</strain>
    </source>
</reference>
<dbReference type="EMBL" id="KN846952">
    <property type="protein sequence ID" value="KIV83988.1"/>
    <property type="molecule type" value="Genomic_DNA"/>
</dbReference>
<evidence type="ECO:0000259" key="7">
    <source>
        <dbReference type="PROSITE" id="PS50048"/>
    </source>
</evidence>
<keyword evidence="4" id="KW-0804">Transcription</keyword>
<evidence type="ECO:0000256" key="1">
    <source>
        <dbReference type="ARBA" id="ARBA00004123"/>
    </source>
</evidence>
<evidence type="ECO:0000313" key="8">
    <source>
        <dbReference type="EMBL" id="KIV83988.1"/>
    </source>
</evidence>
<evidence type="ECO:0000256" key="4">
    <source>
        <dbReference type="ARBA" id="ARBA00023163"/>
    </source>
</evidence>
<keyword evidence="5" id="KW-0539">Nucleus</keyword>
<dbReference type="STRING" id="1016849.A0A0D1ZB74"/>
<dbReference type="Pfam" id="PF11951">
    <property type="entry name" value="Fungal_trans_2"/>
    <property type="match status" value="1"/>
</dbReference>
<dbReference type="PROSITE" id="PS50048">
    <property type="entry name" value="ZN2_CY6_FUNGAL_2"/>
    <property type="match status" value="1"/>
</dbReference>
<comment type="subcellular location">
    <subcellularLocation>
        <location evidence="1">Nucleus</location>
    </subcellularLocation>
</comment>
<name>A0A0D1ZB74_9EURO</name>
<dbReference type="PANTHER" id="PTHR37534:SF5">
    <property type="entry name" value="C6 ZINC FINGER DOMAIN-CONTAINING PROTEIN"/>
    <property type="match status" value="1"/>
</dbReference>
<dbReference type="PANTHER" id="PTHR37534">
    <property type="entry name" value="TRANSCRIPTIONAL ACTIVATOR PROTEIN UGA3"/>
    <property type="match status" value="1"/>
</dbReference>
<proteinExistence type="predicted"/>
<organism evidence="8 9">
    <name type="scientific">Exophiala sideris</name>
    <dbReference type="NCBI Taxonomy" id="1016849"/>
    <lineage>
        <taxon>Eukaryota</taxon>
        <taxon>Fungi</taxon>
        <taxon>Dikarya</taxon>
        <taxon>Ascomycota</taxon>
        <taxon>Pezizomycotina</taxon>
        <taxon>Eurotiomycetes</taxon>
        <taxon>Chaetothyriomycetidae</taxon>
        <taxon>Chaetothyriales</taxon>
        <taxon>Herpotrichiellaceae</taxon>
        <taxon>Exophiala</taxon>
    </lineage>
</organism>
<dbReference type="GO" id="GO:0045944">
    <property type="term" value="P:positive regulation of transcription by RNA polymerase II"/>
    <property type="evidence" value="ECO:0007669"/>
    <property type="project" value="TreeGrafter"/>
</dbReference>
<dbReference type="OrthoDB" id="5319341at2759"/>
<dbReference type="PROSITE" id="PS00463">
    <property type="entry name" value="ZN2_CY6_FUNGAL_1"/>
    <property type="match status" value="1"/>
</dbReference>
<dbReference type="SMART" id="SM00066">
    <property type="entry name" value="GAL4"/>
    <property type="match status" value="1"/>
</dbReference>
<dbReference type="InterPro" id="IPR021858">
    <property type="entry name" value="Fun_TF"/>
</dbReference>
<dbReference type="GO" id="GO:0000981">
    <property type="term" value="F:DNA-binding transcription factor activity, RNA polymerase II-specific"/>
    <property type="evidence" value="ECO:0007669"/>
    <property type="project" value="InterPro"/>
</dbReference>
<dbReference type="GO" id="GO:0005634">
    <property type="term" value="C:nucleus"/>
    <property type="evidence" value="ECO:0007669"/>
    <property type="project" value="UniProtKB-SubCell"/>
</dbReference>
<evidence type="ECO:0000256" key="5">
    <source>
        <dbReference type="ARBA" id="ARBA00023242"/>
    </source>
</evidence>
<feature type="domain" description="Zn(2)-C6 fungal-type" evidence="7">
    <location>
        <begin position="15"/>
        <end position="44"/>
    </location>
</feature>
<evidence type="ECO:0000313" key="9">
    <source>
        <dbReference type="Proteomes" id="UP000053599"/>
    </source>
</evidence>
<dbReference type="GO" id="GO:0008270">
    <property type="term" value="F:zinc ion binding"/>
    <property type="evidence" value="ECO:0007669"/>
    <property type="project" value="InterPro"/>
</dbReference>
<evidence type="ECO:0000256" key="3">
    <source>
        <dbReference type="ARBA" id="ARBA00023125"/>
    </source>
</evidence>
<dbReference type="Gene3D" id="4.10.240.10">
    <property type="entry name" value="Zn(2)-C6 fungal-type DNA-binding domain"/>
    <property type="match status" value="1"/>
</dbReference>
<sequence>MKRSRRGTDSRTRISCSECRKRHVKCDGRQPCQRCWQDNLSCSYNALAPFQARQWDPREAGLPNFPPPSESLERASRLSFVSENSRVESRYEVIESQPKPRSTTYDSAGLSSPAASRDGQWASPSSSRAVIATRMPITDQTEAFFLERYCRIIGPWFDMFDMKCNWSQNVPHLALSNKSLFRSIIASCAKQYSLVARESSIFALDYYNHALKELTQALDDPELIGSAAVFASCLLTGYCEMIDAKSLDWHTHLRGTFSLCASQGWHGLCGGVGQTCFWVYCRMDLLASVARAEKTSLDTAMWLPEGGSLRPAQPSQQWEPDSWCNQIVLVLAETHNLLCDARQSPHQMTTHPYLLDRWRKLSANLNEHESARPPSLHPIIHLPPEGRSCPFERLVYASPAACAATQMLDVASLLLLIASPSHGSAERQSWPIPDEVSQRALALSRKIVSNSITNRLTIAWANAVQLLATAGLILVAENERAALVTILEDIKSETGWSVEGHIQTLNSWWNSVDLRFSQKYGIIEGISSEDVLLKRVGDCLVTLVTETMTYS</sequence>